<dbReference type="AlphaFoldDB" id="R0L907"/>
<evidence type="ECO:0000313" key="1">
    <source>
        <dbReference type="EMBL" id="EOB02139.1"/>
    </source>
</evidence>
<accession>R0L907</accession>
<proteinExistence type="predicted"/>
<dbReference type="EMBL" id="KB742992">
    <property type="protein sequence ID" value="EOB02139.1"/>
    <property type="molecule type" value="Genomic_DNA"/>
</dbReference>
<reference evidence="2" key="1">
    <citation type="journal article" date="2013" name="Nat. Genet.">
        <title>The duck genome and transcriptome provide insight into an avian influenza virus reservoir species.</title>
        <authorList>
            <person name="Huang Y."/>
            <person name="Li Y."/>
            <person name="Burt D.W."/>
            <person name="Chen H."/>
            <person name="Zhang Y."/>
            <person name="Qian W."/>
            <person name="Kim H."/>
            <person name="Gan S."/>
            <person name="Zhao Y."/>
            <person name="Li J."/>
            <person name="Yi K."/>
            <person name="Feng H."/>
            <person name="Zhu P."/>
            <person name="Li B."/>
            <person name="Liu Q."/>
            <person name="Fairley S."/>
            <person name="Magor K.E."/>
            <person name="Du Z."/>
            <person name="Hu X."/>
            <person name="Goodman L."/>
            <person name="Tafer H."/>
            <person name="Vignal A."/>
            <person name="Lee T."/>
            <person name="Kim K.W."/>
            <person name="Sheng Z."/>
            <person name="An Y."/>
            <person name="Searle S."/>
            <person name="Herrero J."/>
            <person name="Groenen M.A."/>
            <person name="Crooijmans R.P."/>
            <person name="Faraut T."/>
            <person name="Cai Q."/>
            <person name="Webster R.G."/>
            <person name="Aldridge J.R."/>
            <person name="Warren W.C."/>
            <person name="Bartschat S."/>
            <person name="Kehr S."/>
            <person name="Marz M."/>
            <person name="Stadler P.F."/>
            <person name="Smith J."/>
            <person name="Kraus R.H."/>
            <person name="Zhao Y."/>
            <person name="Ren L."/>
            <person name="Fei J."/>
            <person name="Morisson M."/>
            <person name="Kaiser P."/>
            <person name="Griffin D.K."/>
            <person name="Rao M."/>
            <person name="Pitel F."/>
            <person name="Wang J."/>
            <person name="Li N."/>
        </authorList>
    </citation>
    <scope>NUCLEOTIDE SEQUENCE [LARGE SCALE GENOMIC DNA]</scope>
</reference>
<keyword evidence="2" id="KW-1185">Reference proteome</keyword>
<protein>
    <submittedName>
        <fullName evidence="1">Uncharacterized protein</fullName>
    </submittedName>
</protein>
<dbReference type="Proteomes" id="UP000296049">
    <property type="component" value="Unassembled WGS sequence"/>
</dbReference>
<name>R0L907_ANAPL</name>
<sequence length="315" mass="35570">MPIKSIRYLKLFVAGEPAMREALKYFKLLRFTLVYQSSASYPVTQLLCTLPFSVDDFVAAVNSLFIGYPSPLAAVRDDLGELELLAGPDWLFCLLGNNSRNVSASSPVCYSHPCTLISQITCHPETMSICLDEVVALQSENYIVLLHKSAIRKLANELFNPREGCEGEEGRSPWFTLPFQQHPFVQRSECSAVLDELAMHREKRGKKPGLCPRLLFPLIEEKGEVSFHSIRIYRLSQRTQKDPADNGFLHYPLPKDTCSGDEDGRVAAAVQHACELFDFYQNWLEAAEQLLLKLSLLFSGTDTSVKNVRWFRIST</sequence>
<evidence type="ECO:0000313" key="2">
    <source>
        <dbReference type="Proteomes" id="UP000296049"/>
    </source>
</evidence>
<organism evidence="1 2">
    <name type="scientific">Anas platyrhynchos</name>
    <name type="common">Mallard</name>
    <name type="synonym">Anas boschas</name>
    <dbReference type="NCBI Taxonomy" id="8839"/>
    <lineage>
        <taxon>Eukaryota</taxon>
        <taxon>Metazoa</taxon>
        <taxon>Chordata</taxon>
        <taxon>Craniata</taxon>
        <taxon>Vertebrata</taxon>
        <taxon>Euteleostomi</taxon>
        <taxon>Archelosauria</taxon>
        <taxon>Archosauria</taxon>
        <taxon>Dinosauria</taxon>
        <taxon>Saurischia</taxon>
        <taxon>Theropoda</taxon>
        <taxon>Coelurosauria</taxon>
        <taxon>Aves</taxon>
        <taxon>Neognathae</taxon>
        <taxon>Galloanserae</taxon>
        <taxon>Anseriformes</taxon>
        <taxon>Anatidae</taxon>
        <taxon>Anatinae</taxon>
        <taxon>Anas</taxon>
    </lineage>
</organism>
<gene>
    <name evidence="1" type="ORF">Anapl_07252</name>
</gene>